<protein>
    <submittedName>
        <fullName evidence="2">Uncharacterized protein</fullName>
    </submittedName>
</protein>
<gene>
    <name evidence="2" type="ORF">SAMN06296052_1312</name>
</gene>
<feature type="transmembrane region" description="Helical" evidence="1">
    <location>
        <begin position="12"/>
        <end position="32"/>
    </location>
</feature>
<keyword evidence="1" id="KW-0812">Transmembrane</keyword>
<reference evidence="3" key="1">
    <citation type="submission" date="2017-06" db="EMBL/GenBank/DDBJ databases">
        <authorList>
            <person name="Varghese N."/>
            <person name="Submissions S."/>
        </authorList>
    </citation>
    <scope>NUCLEOTIDE SEQUENCE [LARGE SCALE GENOMIC DNA]</scope>
    <source>
        <strain evidence="3">NKM1</strain>
    </source>
</reference>
<sequence length="65" mass="7383">MNQDQENKDVSLLEAVALNNCVVLLLVWFVVLHEAQEHKLTLLNIRKVIRLIMCDEGTPAIKVSL</sequence>
<keyword evidence="3" id="KW-1185">Reference proteome</keyword>
<evidence type="ECO:0000313" key="2">
    <source>
        <dbReference type="EMBL" id="SNT20660.1"/>
    </source>
</evidence>
<accession>A0A239KRJ8</accession>
<organism evidence="2 3">
    <name type="scientific">Pontibacter ummariensis</name>
    <dbReference type="NCBI Taxonomy" id="1610492"/>
    <lineage>
        <taxon>Bacteria</taxon>
        <taxon>Pseudomonadati</taxon>
        <taxon>Bacteroidota</taxon>
        <taxon>Cytophagia</taxon>
        <taxon>Cytophagales</taxon>
        <taxon>Hymenobacteraceae</taxon>
        <taxon>Pontibacter</taxon>
    </lineage>
</organism>
<dbReference type="Proteomes" id="UP000198432">
    <property type="component" value="Unassembled WGS sequence"/>
</dbReference>
<dbReference type="AlphaFoldDB" id="A0A239KRJ8"/>
<evidence type="ECO:0000256" key="1">
    <source>
        <dbReference type="SAM" id="Phobius"/>
    </source>
</evidence>
<keyword evidence="1" id="KW-0472">Membrane</keyword>
<name>A0A239KRJ8_9BACT</name>
<dbReference type="EMBL" id="FZOQ01000031">
    <property type="protein sequence ID" value="SNT20660.1"/>
    <property type="molecule type" value="Genomic_DNA"/>
</dbReference>
<proteinExistence type="predicted"/>
<evidence type="ECO:0000313" key="3">
    <source>
        <dbReference type="Proteomes" id="UP000198432"/>
    </source>
</evidence>
<keyword evidence="1" id="KW-1133">Transmembrane helix</keyword>